<dbReference type="EMBL" id="JTHP01000061">
    <property type="protein sequence ID" value="KJD43301.1"/>
    <property type="molecule type" value="Genomic_DNA"/>
</dbReference>
<dbReference type="SUPFAM" id="SSF56399">
    <property type="entry name" value="ADP-ribosylation"/>
    <property type="match status" value="1"/>
</dbReference>
<sequence>MFWYHGTNQQRKNSILESDFELSNGLWGNGVYLTSSKDGAYIFGTEILKVRIDESQVTHINFEEFIVDYPSEHNWKKAISDKNYKAIAVAYITGETELCIFDTDIIEEIRW</sequence>
<dbReference type="Proteomes" id="UP000032534">
    <property type="component" value="Unassembled WGS sequence"/>
</dbReference>
<gene>
    <name evidence="1" type="ORF">QD47_23365</name>
</gene>
<dbReference type="PATRIC" id="fig|159743.3.peg.5195"/>
<dbReference type="OrthoDB" id="2628878at2"/>
<proteinExistence type="predicted"/>
<evidence type="ECO:0000313" key="1">
    <source>
        <dbReference type="EMBL" id="KJD43301.1"/>
    </source>
</evidence>
<dbReference type="AlphaFoldDB" id="A0A0D7WVT5"/>
<organism evidence="1 2">
    <name type="scientific">Paenibacillus terrae</name>
    <dbReference type="NCBI Taxonomy" id="159743"/>
    <lineage>
        <taxon>Bacteria</taxon>
        <taxon>Bacillati</taxon>
        <taxon>Bacillota</taxon>
        <taxon>Bacilli</taxon>
        <taxon>Bacillales</taxon>
        <taxon>Paenibacillaceae</taxon>
        <taxon>Paenibacillus</taxon>
    </lineage>
</organism>
<dbReference type="RefSeq" id="WP_044648375.1">
    <property type="nucleotide sequence ID" value="NZ_JTHP01000061.1"/>
</dbReference>
<evidence type="ECO:0008006" key="3">
    <source>
        <dbReference type="Google" id="ProtNLM"/>
    </source>
</evidence>
<keyword evidence="2" id="KW-1185">Reference proteome</keyword>
<protein>
    <recommendedName>
        <fullName evidence="3">PARP catalytic domain-containing protein</fullName>
    </recommendedName>
</protein>
<comment type="caution">
    <text evidence="1">The sequence shown here is derived from an EMBL/GenBank/DDBJ whole genome shotgun (WGS) entry which is preliminary data.</text>
</comment>
<evidence type="ECO:0000313" key="2">
    <source>
        <dbReference type="Proteomes" id="UP000032534"/>
    </source>
</evidence>
<reference evidence="1 2" key="1">
    <citation type="submission" date="2014-11" db="EMBL/GenBank/DDBJ databases">
        <title>Draft Genome Sequences of Paenibacillus polymyxa NRRL B-30509 and Paenibacillus terrae NRRL B-30644, Strains from a Poultry Environment that Produce Tridecaptin A and Paenicidins.</title>
        <authorList>
            <person name="van Belkum M.J."/>
            <person name="Lohans C.T."/>
            <person name="Vederas J.C."/>
        </authorList>
    </citation>
    <scope>NUCLEOTIDE SEQUENCE [LARGE SCALE GENOMIC DNA]</scope>
    <source>
        <strain evidence="1 2">NRRL B-30644</strain>
    </source>
</reference>
<accession>A0A0D7WVT5</accession>
<name>A0A0D7WVT5_9BACL</name>